<evidence type="ECO:0000313" key="3">
    <source>
        <dbReference type="Proteomes" id="UP000034894"/>
    </source>
</evidence>
<name>A0A0G1FS12_9BACT</name>
<dbReference type="STRING" id="1618443.UV73_C0005G0088"/>
<evidence type="ECO:0008006" key="4">
    <source>
        <dbReference type="Google" id="ProtNLM"/>
    </source>
</evidence>
<feature type="transmembrane region" description="Helical" evidence="1">
    <location>
        <begin position="220"/>
        <end position="240"/>
    </location>
</feature>
<feature type="transmembrane region" description="Helical" evidence="1">
    <location>
        <begin position="252"/>
        <end position="270"/>
    </location>
</feature>
<proteinExistence type="predicted"/>
<feature type="transmembrane region" description="Helical" evidence="1">
    <location>
        <begin position="301"/>
        <end position="319"/>
    </location>
</feature>
<feature type="transmembrane region" description="Helical" evidence="1">
    <location>
        <begin position="100"/>
        <end position="118"/>
    </location>
</feature>
<accession>A0A0G1FS12</accession>
<keyword evidence="1" id="KW-0812">Transmembrane</keyword>
<evidence type="ECO:0000313" key="2">
    <source>
        <dbReference type="EMBL" id="KKS97811.1"/>
    </source>
</evidence>
<organism evidence="2 3">
    <name type="scientific">Candidatus Gottesmanbacteria bacterium GW2011_GWA2_43_14</name>
    <dbReference type="NCBI Taxonomy" id="1618443"/>
    <lineage>
        <taxon>Bacteria</taxon>
        <taxon>Candidatus Gottesmaniibacteriota</taxon>
    </lineage>
</organism>
<reference evidence="2 3" key="1">
    <citation type="journal article" date="2015" name="Nature">
        <title>rRNA introns, odd ribosomes, and small enigmatic genomes across a large radiation of phyla.</title>
        <authorList>
            <person name="Brown C.T."/>
            <person name="Hug L.A."/>
            <person name="Thomas B.C."/>
            <person name="Sharon I."/>
            <person name="Castelle C.J."/>
            <person name="Singh A."/>
            <person name="Wilkins M.J."/>
            <person name="Williams K.H."/>
            <person name="Banfield J.F."/>
        </authorList>
    </citation>
    <scope>NUCLEOTIDE SEQUENCE [LARGE SCALE GENOMIC DNA]</scope>
</reference>
<protein>
    <recommendedName>
        <fullName evidence="4">Glycosyltransferase RgtA/B/C/D-like domain-containing protein</fullName>
    </recommendedName>
</protein>
<feature type="transmembrane region" description="Helical" evidence="1">
    <location>
        <begin position="174"/>
        <end position="191"/>
    </location>
</feature>
<dbReference type="EMBL" id="LCFP01000005">
    <property type="protein sequence ID" value="KKS97811.1"/>
    <property type="molecule type" value="Genomic_DNA"/>
</dbReference>
<sequence length="541" mass="63095">MKWRILPLVIFWLVILVIVALPDLRRVSYTPGNSFYPLIHKEHEDYYSYLSYIKQGRSRNTLVDQYTTRQLSPSLLHNYYLILGKIGKITDLSDIFMYRIGLYAPLIFYVFMSFRLVTLYLPPKYHWLALSMIFFASPYPSEKFSLLGRSFSLGAEWWTGLDIYSRLMMKPHHFISTALMMAAVYAFLKFLRLRKLHDLVFTGILMDLAMVFFAPPALILLSSLSFLLFVYLLSLLYGIIKKNPLKKPKLREVAAVILILICSLFIIKFVQNEAAKKNLVNWESARLNAPLESLPLLTYRFFLPLGILPLFFIPAFFYIRRKKQLIFAFPMLIIFISYLLFIFSAKGIVPIPMIRMIYYAPYVFGGLTAAFGAVYLIERTSKTCKRAVWICLSLLFFLNALWGLKSYWWPEVVKKEIFLNTYIPVPYLEAMDFLNFGTDRYSNVMSTFYTGMFIPAFTYNKVYIGHEAIEEFPVIWWTAGHFMAGKFSAGDAAKFLTENRIDYVFWDQGDLPQAYSGLMDQVYKNEYVTIYKIVETQDKPG</sequence>
<dbReference type="Proteomes" id="UP000034894">
    <property type="component" value="Unassembled WGS sequence"/>
</dbReference>
<evidence type="ECO:0000256" key="1">
    <source>
        <dbReference type="SAM" id="Phobius"/>
    </source>
</evidence>
<dbReference type="AlphaFoldDB" id="A0A0G1FS12"/>
<keyword evidence="1" id="KW-0472">Membrane</keyword>
<gene>
    <name evidence="2" type="ORF">UV73_C0005G0088</name>
</gene>
<feature type="transmembrane region" description="Helical" evidence="1">
    <location>
        <begin position="326"/>
        <end position="345"/>
    </location>
</feature>
<feature type="transmembrane region" description="Helical" evidence="1">
    <location>
        <begin position="357"/>
        <end position="377"/>
    </location>
</feature>
<feature type="transmembrane region" description="Helical" evidence="1">
    <location>
        <begin position="389"/>
        <end position="409"/>
    </location>
</feature>
<comment type="caution">
    <text evidence="2">The sequence shown here is derived from an EMBL/GenBank/DDBJ whole genome shotgun (WGS) entry which is preliminary data.</text>
</comment>
<keyword evidence="1" id="KW-1133">Transmembrane helix</keyword>